<dbReference type="PANTHER" id="PTHR10835:SF15">
    <property type="entry name" value="SQUALENE EPOXIDASE 2, MITOCHONDRIAL"/>
    <property type="match status" value="1"/>
</dbReference>
<comment type="subcellular location">
    <subcellularLocation>
        <location evidence="2 12">Membrane</location>
        <topology evidence="2 12">Multi-pass membrane protein</topology>
    </subcellularLocation>
</comment>
<feature type="domain" description="Squalene epoxidase" evidence="14">
    <location>
        <begin position="169"/>
        <end position="444"/>
    </location>
</feature>
<dbReference type="GO" id="GO:0016126">
    <property type="term" value="P:sterol biosynthetic process"/>
    <property type="evidence" value="ECO:0007669"/>
    <property type="project" value="UniProtKB-UniRule"/>
</dbReference>
<comment type="catalytic activity">
    <reaction evidence="12">
        <text>squalene + reduced [NADPH--hemoprotein reductase] + O2 = (S)-2,3-epoxysqualene + oxidized [NADPH--hemoprotein reductase] + H2O + H(+)</text>
        <dbReference type="Rhea" id="RHEA:25282"/>
        <dbReference type="Rhea" id="RHEA-COMP:11964"/>
        <dbReference type="Rhea" id="RHEA-COMP:11965"/>
        <dbReference type="ChEBI" id="CHEBI:15377"/>
        <dbReference type="ChEBI" id="CHEBI:15378"/>
        <dbReference type="ChEBI" id="CHEBI:15379"/>
        <dbReference type="ChEBI" id="CHEBI:15440"/>
        <dbReference type="ChEBI" id="CHEBI:15441"/>
        <dbReference type="ChEBI" id="CHEBI:57618"/>
        <dbReference type="ChEBI" id="CHEBI:58210"/>
        <dbReference type="EC" id="1.14.14.17"/>
    </reaction>
</comment>
<gene>
    <name evidence="15" type="ORF">RND81_11G211800</name>
</gene>
<comment type="caution">
    <text evidence="15">The sequence shown here is derived from an EMBL/GenBank/DDBJ whole genome shotgun (WGS) entry which is preliminary data.</text>
</comment>
<evidence type="ECO:0000256" key="8">
    <source>
        <dbReference type="ARBA" id="ARBA00022827"/>
    </source>
</evidence>
<dbReference type="GO" id="GO:0005783">
    <property type="term" value="C:endoplasmic reticulum"/>
    <property type="evidence" value="ECO:0007669"/>
    <property type="project" value="TreeGrafter"/>
</dbReference>
<comment type="cofactor">
    <cofactor evidence="1 12">
        <name>FAD</name>
        <dbReference type="ChEBI" id="CHEBI:57692"/>
    </cofactor>
</comment>
<dbReference type="Pfam" id="PF01266">
    <property type="entry name" value="DAO"/>
    <property type="match status" value="1"/>
</dbReference>
<comment type="pathway">
    <text evidence="3">Terpene metabolism; lanosterol biosynthesis; lanosterol from farnesyl diphosphate: step 2/3.</text>
</comment>
<evidence type="ECO:0000256" key="6">
    <source>
        <dbReference type="ARBA" id="ARBA00022630"/>
    </source>
</evidence>
<evidence type="ECO:0000313" key="15">
    <source>
        <dbReference type="EMBL" id="KAK9678444.1"/>
    </source>
</evidence>
<dbReference type="Pfam" id="PF08491">
    <property type="entry name" value="SE"/>
    <property type="match status" value="1"/>
</dbReference>
<evidence type="ECO:0000256" key="1">
    <source>
        <dbReference type="ARBA" id="ARBA00001974"/>
    </source>
</evidence>
<evidence type="ECO:0000259" key="14">
    <source>
        <dbReference type="Pfam" id="PF08491"/>
    </source>
</evidence>
<dbReference type="AlphaFoldDB" id="A0AAW1HPV8"/>
<keyword evidence="9" id="KW-1133">Transmembrane helix</keyword>
<accession>A0AAW1HPV8</accession>
<organism evidence="15 16">
    <name type="scientific">Saponaria officinalis</name>
    <name type="common">Common soapwort</name>
    <name type="synonym">Lychnis saponaria</name>
    <dbReference type="NCBI Taxonomy" id="3572"/>
    <lineage>
        <taxon>Eukaryota</taxon>
        <taxon>Viridiplantae</taxon>
        <taxon>Streptophyta</taxon>
        <taxon>Embryophyta</taxon>
        <taxon>Tracheophyta</taxon>
        <taxon>Spermatophyta</taxon>
        <taxon>Magnoliopsida</taxon>
        <taxon>eudicotyledons</taxon>
        <taxon>Gunneridae</taxon>
        <taxon>Pentapetalae</taxon>
        <taxon>Caryophyllales</taxon>
        <taxon>Caryophyllaceae</taxon>
        <taxon>Caryophylleae</taxon>
        <taxon>Saponaria</taxon>
    </lineage>
</organism>
<evidence type="ECO:0000259" key="13">
    <source>
        <dbReference type="Pfam" id="PF01266"/>
    </source>
</evidence>
<evidence type="ECO:0000313" key="16">
    <source>
        <dbReference type="Proteomes" id="UP001443914"/>
    </source>
</evidence>
<dbReference type="Gene3D" id="3.50.50.60">
    <property type="entry name" value="FAD/NAD(P)-binding domain"/>
    <property type="match status" value="1"/>
</dbReference>
<keyword evidence="11" id="KW-0472">Membrane</keyword>
<feature type="domain" description="FAD dependent oxidoreductase" evidence="13">
    <location>
        <begin position="19"/>
        <end position="64"/>
    </location>
</feature>
<evidence type="ECO:0000256" key="5">
    <source>
        <dbReference type="ARBA" id="ARBA00012312"/>
    </source>
</evidence>
<dbReference type="PRINTS" id="PR00420">
    <property type="entry name" value="RNGMNOXGNASE"/>
</dbReference>
<keyword evidence="16" id="KW-1185">Reference proteome</keyword>
<proteinExistence type="inferred from homology"/>
<comment type="similarity">
    <text evidence="4 12">Belongs to the squalene monooxygenase family.</text>
</comment>
<dbReference type="EC" id="1.14.14.17" evidence="5 12"/>
<dbReference type="InterPro" id="IPR040125">
    <property type="entry name" value="Squalene_monox"/>
</dbReference>
<dbReference type="InterPro" id="IPR006076">
    <property type="entry name" value="FAD-dep_OxRdtase"/>
</dbReference>
<evidence type="ECO:0000256" key="4">
    <source>
        <dbReference type="ARBA" id="ARBA00008802"/>
    </source>
</evidence>
<keyword evidence="10 12" id="KW-0560">Oxidoreductase</keyword>
<dbReference type="GO" id="GO:0004506">
    <property type="term" value="F:squalene monooxygenase activity"/>
    <property type="evidence" value="ECO:0007669"/>
    <property type="project" value="UniProtKB-UniRule"/>
</dbReference>
<protein>
    <recommendedName>
        <fullName evidence="5 12">Squalene monooxygenase</fullName>
        <ecNumber evidence="5 12">1.14.14.17</ecNumber>
    </recommendedName>
</protein>
<evidence type="ECO:0000256" key="7">
    <source>
        <dbReference type="ARBA" id="ARBA00022692"/>
    </source>
</evidence>
<comment type="function">
    <text evidence="12">Catalyzes the stereospecific oxidation of squalene to (S)-2,3-epoxysqualene, and is considered to be a rate-limiting enzyme in steroid biosynthesis.</text>
</comment>
<name>A0AAW1HPV8_SAPOF</name>
<dbReference type="GO" id="GO:0016020">
    <property type="term" value="C:membrane"/>
    <property type="evidence" value="ECO:0007669"/>
    <property type="project" value="UniProtKB-SubCell"/>
</dbReference>
<dbReference type="PANTHER" id="PTHR10835">
    <property type="entry name" value="SQUALENE MONOOXYGENASE"/>
    <property type="match status" value="1"/>
</dbReference>
<dbReference type="InterPro" id="IPR036188">
    <property type="entry name" value="FAD/NAD-bd_sf"/>
</dbReference>
<keyword evidence="8 12" id="KW-0274">FAD</keyword>
<keyword evidence="7" id="KW-0812">Transmembrane</keyword>
<evidence type="ECO:0000256" key="12">
    <source>
        <dbReference type="RuleBase" id="RU367121"/>
    </source>
</evidence>
<evidence type="ECO:0000256" key="11">
    <source>
        <dbReference type="ARBA" id="ARBA00023136"/>
    </source>
</evidence>
<dbReference type="FunFam" id="3.50.50.60:FF:000074">
    <property type="entry name" value="Squalene monooxygenase 2"/>
    <property type="match status" value="1"/>
</dbReference>
<evidence type="ECO:0000256" key="9">
    <source>
        <dbReference type="ARBA" id="ARBA00022989"/>
    </source>
</evidence>
<evidence type="ECO:0000256" key="10">
    <source>
        <dbReference type="ARBA" id="ARBA00023002"/>
    </source>
</evidence>
<sequence length="480" mass="52183">MTAPYSVFSGCSADSDGTDVIIVGAGVAGAALGYSLAKDGRHVRVIERDLNAPDRIAGELLHPGGYLKLIELGLEDCLENVDAQKVVGYQFYKDGKNLTLTYPLQKFGSNVAARSFYNGRFVRRLREKAVSLPNLKLEQGTVTSLIEEHGIVKGVNYKAKNGEESKVYAPLTVVCDGCASNLRRSLCTPKVEVPSHFVGLVLKNSQLSFPDHGHIVLADPSMILFYPISSVEVRSLIDVPVGPAQKLPSVANGEMAEFLKTVIAPQVPAELYDPFVEAIDEGNIRSLPNRSMPATPRPTPGALLVGDAFNMRHPFTGGGMTVALSDIVILRDLLRPLKDLNDSAALCKYLESFYSLRKPIASIINTLARLFYEVFCASPDEAHNEMRDALFDYLSLGGECSTGPTALLGGLYPQPLRLAAHLLAVAIYAFGRLLLPFPSPKRLWLGLRVLMGASGIIYPLLKAEGFKQMFIPATFPVYNK</sequence>
<evidence type="ECO:0000256" key="3">
    <source>
        <dbReference type="ARBA" id="ARBA00005018"/>
    </source>
</evidence>
<reference evidence="15" key="1">
    <citation type="submission" date="2024-03" db="EMBL/GenBank/DDBJ databases">
        <title>WGS assembly of Saponaria officinalis var. Norfolk2.</title>
        <authorList>
            <person name="Jenkins J."/>
            <person name="Shu S."/>
            <person name="Grimwood J."/>
            <person name="Barry K."/>
            <person name="Goodstein D."/>
            <person name="Schmutz J."/>
            <person name="Leebens-Mack J."/>
            <person name="Osbourn A."/>
        </authorList>
    </citation>
    <scope>NUCLEOTIDE SEQUENCE [LARGE SCALE GENOMIC DNA]</scope>
    <source>
        <strain evidence="15">JIC</strain>
    </source>
</reference>
<keyword evidence="6 12" id="KW-0285">Flavoprotein</keyword>
<dbReference type="Proteomes" id="UP001443914">
    <property type="component" value="Unassembled WGS sequence"/>
</dbReference>
<dbReference type="InterPro" id="IPR013698">
    <property type="entry name" value="Squalene_epoxidase"/>
</dbReference>
<dbReference type="GO" id="GO:0009725">
    <property type="term" value="P:response to hormone"/>
    <property type="evidence" value="ECO:0007669"/>
    <property type="project" value="UniProtKB-ARBA"/>
</dbReference>
<dbReference type="EMBL" id="JBDFQZ010000011">
    <property type="protein sequence ID" value="KAK9678444.1"/>
    <property type="molecule type" value="Genomic_DNA"/>
</dbReference>
<evidence type="ECO:0000256" key="2">
    <source>
        <dbReference type="ARBA" id="ARBA00004141"/>
    </source>
</evidence>
<dbReference type="SUPFAM" id="SSF51905">
    <property type="entry name" value="FAD/NAD(P)-binding domain"/>
    <property type="match status" value="1"/>
</dbReference>
<dbReference type="GO" id="GO:0050660">
    <property type="term" value="F:flavin adenine dinucleotide binding"/>
    <property type="evidence" value="ECO:0007669"/>
    <property type="project" value="UniProtKB-UniRule"/>
</dbReference>